<proteinExistence type="predicted"/>
<dbReference type="GO" id="GO:0004519">
    <property type="term" value="F:endonuclease activity"/>
    <property type="evidence" value="ECO:0007669"/>
    <property type="project" value="UniProtKB-KW"/>
</dbReference>
<dbReference type="RefSeq" id="WP_230839690.1">
    <property type="nucleotide sequence ID" value="NZ_CP063845.1"/>
</dbReference>
<dbReference type="Gene3D" id="3.90.1570.30">
    <property type="match status" value="1"/>
</dbReference>
<keyword evidence="1" id="KW-0378">Hydrolase</keyword>
<reference evidence="1 2" key="1">
    <citation type="journal article" date="2021" name="Genome Biol. Evol.">
        <title>Complete Genome Sequencing of a Novel Gloeobacter Species from a Waterfall Cave in Mexico.</title>
        <authorList>
            <person name="Saw J.H."/>
            <person name="Cardona T."/>
            <person name="Montejano G."/>
        </authorList>
    </citation>
    <scope>NUCLEOTIDE SEQUENCE [LARGE SCALE GENOMIC DNA]</scope>
    <source>
        <strain evidence="1">MG652769</strain>
    </source>
</reference>
<dbReference type="EMBL" id="CP063845">
    <property type="protein sequence ID" value="UFP92704.1"/>
    <property type="molecule type" value="Genomic_DNA"/>
</dbReference>
<gene>
    <name evidence="1" type="ORF">ISF26_12735</name>
</gene>
<evidence type="ECO:0000313" key="1">
    <source>
        <dbReference type="EMBL" id="UFP92704.1"/>
    </source>
</evidence>
<keyword evidence="2" id="KW-1185">Reference proteome</keyword>
<evidence type="ECO:0000313" key="2">
    <source>
        <dbReference type="Proteomes" id="UP001054846"/>
    </source>
</evidence>
<name>A0ABY3PGC9_9CYAN</name>
<keyword evidence="1" id="KW-0540">Nuclease</keyword>
<protein>
    <submittedName>
        <fullName evidence="1">Restriction endonuclease subunit R</fullName>
    </submittedName>
</protein>
<organism evidence="1 2">
    <name type="scientific">Gloeobacter morelensis MG652769</name>
    <dbReference type="NCBI Taxonomy" id="2781736"/>
    <lineage>
        <taxon>Bacteria</taxon>
        <taxon>Bacillati</taxon>
        <taxon>Cyanobacteriota</taxon>
        <taxon>Cyanophyceae</taxon>
        <taxon>Gloeobacterales</taxon>
        <taxon>Gloeobacteraceae</taxon>
        <taxon>Gloeobacter</taxon>
        <taxon>Gloeobacter morelensis</taxon>
    </lineage>
</organism>
<dbReference type="Proteomes" id="UP001054846">
    <property type="component" value="Chromosome"/>
</dbReference>
<accession>A0ABY3PGC9</accession>
<sequence>MASTIQARDLSLDDLFEQFHLEQTEEDAFFREWQDELPPLSDSEKAWLDRVRLNYRGLTASRFVSENAVKMVVLSPLLDMAGFYRHPFRLETEVETSLAIEAEDEGVFYKGRIDVLLLWKKLWVLIIESKSARFNVTLALPQTLFYMLSGPEPVAFAFMSNGEDFLFAKLTKQPVPRYAISRKFTLVSPSSQELGEVLRILKRFNDVFRQQ</sequence>
<keyword evidence="1" id="KW-0255">Endonuclease</keyword>